<keyword evidence="3" id="KW-1185">Reference proteome</keyword>
<evidence type="ECO:0000313" key="3">
    <source>
        <dbReference type="Proteomes" id="UP000494040"/>
    </source>
</evidence>
<dbReference type="RefSeq" id="XP_024082088.1">
    <property type="nucleotide sequence ID" value="XM_024226320.1"/>
</dbReference>
<proteinExistence type="predicted"/>
<dbReference type="EnsemblMetazoa" id="XM_024226320.1">
    <property type="protein sequence ID" value="XP_024082088.1"/>
    <property type="gene ID" value="LOC106672942"/>
</dbReference>
<reference evidence="2" key="1">
    <citation type="submission" date="2022-01" db="UniProtKB">
        <authorList>
            <consortium name="EnsemblMetazoa"/>
        </authorList>
    </citation>
    <scope>IDENTIFICATION</scope>
</reference>
<dbReference type="RefSeq" id="XP_024082089.1">
    <property type="nucleotide sequence ID" value="XM_024226321.1"/>
</dbReference>
<evidence type="ECO:0000256" key="1">
    <source>
        <dbReference type="SAM" id="MobiDB-lite"/>
    </source>
</evidence>
<dbReference type="Proteomes" id="UP000494040">
    <property type="component" value="Unassembled WGS sequence"/>
</dbReference>
<protein>
    <submittedName>
        <fullName evidence="2">Uncharacterized protein</fullName>
    </submittedName>
</protein>
<dbReference type="EnsemblMetazoa" id="XM_024226321.1">
    <property type="protein sequence ID" value="XP_024082089.1"/>
    <property type="gene ID" value="LOC106672942"/>
</dbReference>
<feature type="region of interest" description="Disordered" evidence="1">
    <location>
        <begin position="54"/>
        <end position="75"/>
    </location>
</feature>
<organism evidence="2 3">
    <name type="scientific">Cimex lectularius</name>
    <name type="common">Bed bug</name>
    <name type="synonym">Acanthia lectularia</name>
    <dbReference type="NCBI Taxonomy" id="79782"/>
    <lineage>
        <taxon>Eukaryota</taxon>
        <taxon>Metazoa</taxon>
        <taxon>Ecdysozoa</taxon>
        <taxon>Arthropoda</taxon>
        <taxon>Hexapoda</taxon>
        <taxon>Insecta</taxon>
        <taxon>Pterygota</taxon>
        <taxon>Neoptera</taxon>
        <taxon>Paraneoptera</taxon>
        <taxon>Hemiptera</taxon>
        <taxon>Heteroptera</taxon>
        <taxon>Panheteroptera</taxon>
        <taxon>Cimicomorpha</taxon>
        <taxon>Cimicidae</taxon>
        <taxon>Cimex</taxon>
    </lineage>
</organism>
<dbReference type="AlphaFoldDB" id="A0A8I6ST00"/>
<sequence>MICATGNIQYLRLQKFVCVQSGVTKPNSTTSKQFVRNGEVRPPPVTLYESHAVADEKGDSEAPTIIPEKPSPDLAEPKLFSSLRLAKSVESGVSKTSKQSCRTIKVNSKPQTSQTKGLKTINIPFDEQIYRGLVDLQVSEEDIGICPNVPLKVKEFVKNKEEEPVLSDYYKPVFNKEYIIKPNPPVFDIQKQLHFTGRSVLNATKHWADINSDFKI</sequence>
<evidence type="ECO:0000313" key="2">
    <source>
        <dbReference type="EnsemblMetazoa" id="XP_024082089.1"/>
    </source>
</evidence>
<dbReference type="GeneID" id="106672942"/>
<accession>A0A8I6ST00</accession>
<name>A0A8I6ST00_CIMLE</name>
<dbReference type="OrthoDB" id="8191506at2759"/>